<dbReference type="RefSeq" id="WP_326298807.1">
    <property type="nucleotide sequence ID" value="NZ_JAYLLH010000028.1"/>
</dbReference>
<protein>
    <submittedName>
        <fullName evidence="5">Hydrogenase maturation protease</fullName>
    </submittedName>
</protein>
<keyword evidence="2 5" id="KW-0645">Protease</keyword>
<dbReference type="SUPFAM" id="SSF53163">
    <property type="entry name" value="HybD-like"/>
    <property type="match status" value="1"/>
</dbReference>
<dbReference type="Pfam" id="PF01750">
    <property type="entry name" value="HycI"/>
    <property type="match status" value="1"/>
</dbReference>
<dbReference type="NCBIfam" id="TIGR00072">
    <property type="entry name" value="hydrog_prot"/>
    <property type="match status" value="1"/>
</dbReference>
<dbReference type="GO" id="GO:0006508">
    <property type="term" value="P:proteolysis"/>
    <property type="evidence" value="ECO:0007669"/>
    <property type="project" value="UniProtKB-KW"/>
</dbReference>
<dbReference type="InterPro" id="IPR000671">
    <property type="entry name" value="Peptidase_A31"/>
</dbReference>
<accession>A0ABU6HJZ0</accession>
<comment type="similarity">
    <text evidence="1">Belongs to the peptidase A31 family.</text>
</comment>
<dbReference type="InterPro" id="IPR023430">
    <property type="entry name" value="Pept_HybD-like_dom_sf"/>
</dbReference>
<reference evidence="5 6" key="1">
    <citation type="submission" date="2024-01" db="EMBL/GenBank/DDBJ databases">
        <title>Mesobacterium rodlantinim sp. nov., isolated from shallow sea hydrothermal systems off Kueishantao Island.</title>
        <authorList>
            <person name="Su Z."/>
            <person name="Tang K."/>
        </authorList>
    </citation>
    <scope>NUCLEOTIDE SEQUENCE [LARGE SCALE GENOMIC DNA]</scope>
    <source>
        <strain evidence="5 6">TK19101</strain>
    </source>
</reference>
<evidence type="ECO:0000313" key="5">
    <source>
        <dbReference type="EMBL" id="MEC3862773.1"/>
    </source>
</evidence>
<keyword evidence="3" id="KW-0064">Aspartyl protease</keyword>
<name>A0ABU6HJZ0_9RHOB</name>
<organism evidence="5 6">
    <name type="scientific">Mesobacterium hydrothermale</name>
    <dbReference type="NCBI Taxonomy" id="3111907"/>
    <lineage>
        <taxon>Bacteria</taxon>
        <taxon>Pseudomonadati</taxon>
        <taxon>Pseudomonadota</taxon>
        <taxon>Alphaproteobacteria</taxon>
        <taxon>Rhodobacterales</taxon>
        <taxon>Roseobacteraceae</taxon>
        <taxon>Mesobacterium</taxon>
    </lineage>
</organism>
<keyword evidence="4" id="KW-0378">Hydrolase</keyword>
<keyword evidence="6" id="KW-1185">Reference proteome</keyword>
<dbReference type="EMBL" id="JAYLLH010000028">
    <property type="protein sequence ID" value="MEC3862773.1"/>
    <property type="molecule type" value="Genomic_DNA"/>
</dbReference>
<gene>
    <name evidence="5" type="ORF">VK792_15885</name>
</gene>
<evidence type="ECO:0000313" key="6">
    <source>
        <dbReference type="Proteomes" id="UP001348149"/>
    </source>
</evidence>
<evidence type="ECO:0000256" key="2">
    <source>
        <dbReference type="ARBA" id="ARBA00022670"/>
    </source>
</evidence>
<dbReference type="PANTHER" id="PTHR30302">
    <property type="entry name" value="HYDROGENASE 1 MATURATION PROTEASE"/>
    <property type="match status" value="1"/>
</dbReference>
<evidence type="ECO:0000256" key="3">
    <source>
        <dbReference type="ARBA" id="ARBA00022750"/>
    </source>
</evidence>
<dbReference type="Proteomes" id="UP001348149">
    <property type="component" value="Unassembled WGS sequence"/>
</dbReference>
<evidence type="ECO:0000256" key="4">
    <source>
        <dbReference type="ARBA" id="ARBA00022801"/>
    </source>
</evidence>
<evidence type="ECO:0000256" key="1">
    <source>
        <dbReference type="ARBA" id="ARBA00006814"/>
    </source>
</evidence>
<sequence length="180" mass="18636">MRPAEVELEAAADVSDDGFAAAPDRIRGVVVLGIGNTLLTDDGIGVHVVTRLQAEGIPDRVLVRDGGTMGLSLLTDFATDIGIIAIDAMELGDAPGTVRRFDGVAMDRQLGGPKKTAHEVALSDLLSAAHLSGCAPDQRALIAIQPDVTTLGLTPTDAVAAALPEAVAIVRQILKEWLDG</sequence>
<comment type="caution">
    <text evidence="5">The sequence shown here is derived from an EMBL/GenBank/DDBJ whole genome shotgun (WGS) entry which is preliminary data.</text>
</comment>
<dbReference type="Gene3D" id="3.40.50.1450">
    <property type="entry name" value="HybD-like"/>
    <property type="match status" value="1"/>
</dbReference>
<proteinExistence type="inferred from homology"/>
<dbReference type="PRINTS" id="PR00446">
    <property type="entry name" value="HYDRGNUPTAKE"/>
</dbReference>
<dbReference type="GO" id="GO:0008233">
    <property type="term" value="F:peptidase activity"/>
    <property type="evidence" value="ECO:0007669"/>
    <property type="project" value="UniProtKB-KW"/>
</dbReference>
<dbReference type="PANTHER" id="PTHR30302:SF1">
    <property type="entry name" value="HYDROGENASE 2 MATURATION PROTEASE"/>
    <property type="match status" value="1"/>
</dbReference>